<feature type="compositionally biased region" description="Low complexity" evidence="1">
    <location>
        <begin position="626"/>
        <end position="659"/>
    </location>
</feature>
<feature type="region of interest" description="Disordered" evidence="1">
    <location>
        <begin position="435"/>
        <end position="659"/>
    </location>
</feature>
<evidence type="ECO:0000313" key="2">
    <source>
        <dbReference type="EMBL" id="RPD60156.1"/>
    </source>
</evidence>
<keyword evidence="3" id="KW-1185">Reference proteome</keyword>
<evidence type="ECO:0000313" key="3">
    <source>
        <dbReference type="Proteomes" id="UP000313359"/>
    </source>
</evidence>
<dbReference type="Proteomes" id="UP000313359">
    <property type="component" value="Unassembled WGS sequence"/>
</dbReference>
<feature type="compositionally biased region" description="Low complexity" evidence="1">
    <location>
        <begin position="508"/>
        <end position="540"/>
    </location>
</feature>
<name>A0A5C2SFM7_9APHY</name>
<feature type="compositionally biased region" description="Acidic residues" evidence="1">
    <location>
        <begin position="91"/>
        <end position="101"/>
    </location>
</feature>
<feature type="region of interest" description="Disordered" evidence="1">
    <location>
        <begin position="1"/>
        <end position="45"/>
    </location>
</feature>
<protein>
    <submittedName>
        <fullName evidence="2">Uncharacterized protein</fullName>
    </submittedName>
</protein>
<reference evidence="2" key="1">
    <citation type="journal article" date="2018" name="Genome Biol. Evol.">
        <title>Genomics and development of Lentinus tigrinus, a white-rot wood-decaying mushroom with dimorphic fruiting bodies.</title>
        <authorList>
            <person name="Wu B."/>
            <person name="Xu Z."/>
            <person name="Knudson A."/>
            <person name="Carlson A."/>
            <person name="Chen N."/>
            <person name="Kovaka S."/>
            <person name="LaButti K."/>
            <person name="Lipzen A."/>
            <person name="Pennachio C."/>
            <person name="Riley R."/>
            <person name="Schakwitz W."/>
            <person name="Umezawa K."/>
            <person name="Ohm R.A."/>
            <person name="Grigoriev I.V."/>
            <person name="Nagy L.G."/>
            <person name="Gibbons J."/>
            <person name="Hibbett D."/>
        </authorList>
    </citation>
    <scope>NUCLEOTIDE SEQUENCE [LARGE SCALE GENOMIC DNA]</scope>
    <source>
        <strain evidence="2">ALCF2SS1-6</strain>
    </source>
</reference>
<accession>A0A5C2SFM7</accession>
<feature type="region of interest" description="Disordered" evidence="1">
    <location>
        <begin position="369"/>
        <end position="399"/>
    </location>
</feature>
<dbReference type="STRING" id="1328759.A0A5C2SFM7"/>
<feature type="compositionally biased region" description="Low complexity" evidence="1">
    <location>
        <begin position="466"/>
        <end position="480"/>
    </location>
</feature>
<proteinExistence type="predicted"/>
<gene>
    <name evidence="2" type="ORF">L227DRAFT_611549</name>
</gene>
<organism evidence="2 3">
    <name type="scientific">Lentinus tigrinus ALCF2SS1-6</name>
    <dbReference type="NCBI Taxonomy" id="1328759"/>
    <lineage>
        <taxon>Eukaryota</taxon>
        <taxon>Fungi</taxon>
        <taxon>Dikarya</taxon>
        <taxon>Basidiomycota</taxon>
        <taxon>Agaricomycotina</taxon>
        <taxon>Agaricomycetes</taxon>
        <taxon>Polyporales</taxon>
        <taxon>Polyporaceae</taxon>
        <taxon>Lentinus</taxon>
    </lineage>
</organism>
<dbReference type="AlphaFoldDB" id="A0A5C2SFM7"/>
<dbReference type="EMBL" id="ML122267">
    <property type="protein sequence ID" value="RPD60156.1"/>
    <property type="molecule type" value="Genomic_DNA"/>
</dbReference>
<sequence>MAKPRNSVLYMFDPLHQAPSTPRRDSSDDLGPSDKENDTPPGDLTIFFNRTYAAHKQPEANAFIPMGKLIDIGDTPAPSRIWDAAEHDGSDPDGEQSESDAESCGVVSPPRVPLAELDVEHTPRPQLGGRAFTAPVFVSPKLPSHDSEALQAMLVPAPSTSPLAEVINSINFSAMSISEGVTPTDGHYPTQEPCEVADSRPSSPFPEINVCAPQTPCVDKFDISANVEVMDIPVATSSHLRPSATLTQLSPDDPRRASVDLQSSFHLQMQSAEMSFDLLNDKVSFFGNGQDSFWSGGDDTLDFSEICVPPAMKAKLEALVPAAMASRETFQPVFSPPTKASPTFERSPVMSPTTETAVNVPLPLSPVFSTPSSRNVTPPRVPAPNFQEPPSPPTSPVVADEPSLLLESEPLPPPMPAPPVPALRIIKKTFKVSSHQSTAQEPANSKPAGIARVGKEPVLKRRLSLATAKPASVSASAAQPARPPIRGVQRPPAGMQVGGLVIGMPSHGVSSNASTASTSSSGSSASARPARAVEAAAPASRFAGIQRPNLAAKERAAPATHRAPTSGPRSTTLTAASARGPSARTTSMPKPVASVIGSSALRPPSRIAAPGSTALPKPASRLPGLTRTASMSSGSSAAGNGTAASRARASTFSRATGRF</sequence>
<feature type="region of interest" description="Disordered" evidence="1">
    <location>
        <begin position="75"/>
        <end position="109"/>
    </location>
</feature>
<feature type="compositionally biased region" description="Pro residues" evidence="1">
    <location>
        <begin position="379"/>
        <end position="395"/>
    </location>
</feature>
<dbReference type="OrthoDB" id="3266894at2759"/>
<evidence type="ECO:0000256" key="1">
    <source>
        <dbReference type="SAM" id="MobiDB-lite"/>
    </source>
</evidence>
<feature type="compositionally biased region" description="Basic and acidic residues" evidence="1">
    <location>
        <begin position="22"/>
        <end position="38"/>
    </location>
</feature>